<comment type="similarity">
    <text evidence="1 2">Belongs to the OprB family.</text>
</comment>
<keyword evidence="5" id="KW-1185">Reference proteome</keyword>
<dbReference type="Pfam" id="PF04966">
    <property type="entry name" value="OprB"/>
    <property type="match status" value="1"/>
</dbReference>
<dbReference type="EMBL" id="JBHSMF010000006">
    <property type="protein sequence ID" value="MFC5497501.1"/>
    <property type="molecule type" value="Genomic_DNA"/>
</dbReference>
<gene>
    <name evidence="4" type="ORF">ACFPOE_08145</name>
</gene>
<dbReference type="Gene3D" id="2.40.160.180">
    <property type="entry name" value="Carbohydrate-selective porin OprB"/>
    <property type="match status" value="1"/>
</dbReference>
<proteinExistence type="inferred from homology"/>
<dbReference type="RefSeq" id="WP_376849586.1">
    <property type="nucleotide sequence ID" value="NZ_JBHSMF010000006.1"/>
</dbReference>
<protein>
    <submittedName>
        <fullName evidence="4">Carbohydrate porin</fullName>
    </submittedName>
</protein>
<dbReference type="InterPro" id="IPR038673">
    <property type="entry name" value="OprB_sf"/>
</dbReference>
<evidence type="ECO:0000256" key="3">
    <source>
        <dbReference type="SAM" id="MobiDB-lite"/>
    </source>
</evidence>
<evidence type="ECO:0000256" key="1">
    <source>
        <dbReference type="ARBA" id="ARBA00008769"/>
    </source>
</evidence>
<dbReference type="InterPro" id="IPR052932">
    <property type="entry name" value="OprB_Porin"/>
</dbReference>
<organism evidence="4 5">
    <name type="scientific">Caenimonas terrae</name>
    <dbReference type="NCBI Taxonomy" id="696074"/>
    <lineage>
        <taxon>Bacteria</taxon>
        <taxon>Pseudomonadati</taxon>
        <taxon>Pseudomonadota</taxon>
        <taxon>Betaproteobacteria</taxon>
        <taxon>Burkholderiales</taxon>
        <taxon>Comamonadaceae</taxon>
        <taxon>Caenimonas</taxon>
    </lineage>
</organism>
<evidence type="ECO:0000313" key="4">
    <source>
        <dbReference type="EMBL" id="MFC5497501.1"/>
    </source>
</evidence>
<accession>A0ABW0NC43</accession>
<evidence type="ECO:0000256" key="2">
    <source>
        <dbReference type="RuleBase" id="RU363072"/>
    </source>
</evidence>
<reference evidence="5" key="1">
    <citation type="journal article" date="2019" name="Int. J. Syst. Evol. Microbiol.">
        <title>The Global Catalogue of Microorganisms (GCM) 10K type strain sequencing project: providing services to taxonomists for standard genome sequencing and annotation.</title>
        <authorList>
            <consortium name="The Broad Institute Genomics Platform"/>
            <consortium name="The Broad Institute Genome Sequencing Center for Infectious Disease"/>
            <person name="Wu L."/>
            <person name="Ma J."/>
        </authorList>
    </citation>
    <scope>NUCLEOTIDE SEQUENCE [LARGE SCALE GENOMIC DNA]</scope>
    <source>
        <strain evidence="5">CCUG 57401</strain>
    </source>
</reference>
<name>A0ABW0NC43_9BURK</name>
<sequence length="482" mass="50729">MNQRRPDIHDLTGLRTFARLAGAALVASAAGFGSYAGAAEPARPDADGGAASEGDLPRGLLGDMGGLRPALARHGTVLGLTEASEVTGVLRGGLRQGQAYRGLTTLNLTMDTEQAGAWHGGTLFASALQIHGREFTPEYVGSFHTASNLEARRATRLWELWYRHQVSGSLDIKVGQQSIDQEFMINGGAAPFAAAYFGWPALPSVDLPASGGVYPLASLGVRVRAQLSETSTLLAGVFAGDAANSSSQDAQVANPRGTTFSLHGGTLAIAEYQYAVNQAAPGETQGATGLPATYKLGVWHHSKSFADQRRDAQGLSQADPASNAGPAQHRGNFSLYATADRMLWRAQAGPGAVNVFLRAMAAPSDRNLVSFSADAGLTVTAPFAARPHDVLGVGVAFLKLSQDALALDRDLNAFNNTRIPVRSHETLLEATYVYQLAPSWLLQGVLQYTIRPAAGAVDPADAARKQRIPNATAVGLRTTMTF</sequence>
<dbReference type="Proteomes" id="UP001596037">
    <property type="component" value="Unassembled WGS sequence"/>
</dbReference>
<dbReference type="PANTHER" id="PTHR37944:SF1">
    <property type="entry name" value="PORIN B"/>
    <property type="match status" value="1"/>
</dbReference>
<dbReference type="InterPro" id="IPR007049">
    <property type="entry name" value="Carb-sel_porin_OprB"/>
</dbReference>
<feature type="chain" id="PRO_5044959009" evidence="2">
    <location>
        <begin position="39"/>
        <end position="482"/>
    </location>
</feature>
<comment type="caution">
    <text evidence="4">The sequence shown here is derived from an EMBL/GenBank/DDBJ whole genome shotgun (WGS) entry which is preliminary data.</text>
</comment>
<feature type="signal peptide" evidence="2">
    <location>
        <begin position="1"/>
        <end position="38"/>
    </location>
</feature>
<feature type="region of interest" description="Disordered" evidence="3">
    <location>
        <begin position="309"/>
        <end position="330"/>
    </location>
</feature>
<keyword evidence="2" id="KW-0732">Signal</keyword>
<dbReference type="PANTHER" id="PTHR37944">
    <property type="entry name" value="PORIN B"/>
    <property type="match status" value="1"/>
</dbReference>
<evidence type="ECO:0000313" key="5">
    <source>
        <dbReference type="Proteomes" id="UP001596037"/>
    </source>
</evidence>